<dbReference type="PANTHER" id="PTHR44196">
    <property type="entry name" value="DEHYDROGENASE/REDUCTASE SDR FAMILY MEMBER 7B"/>
    <property type="match status" value="1"/>
</dbReference>
<accession>A0A0K8MFE7</accession>
<keyword evidence="4" id="KW-1185">Reference proteome</keyword>
<keyword evidence="2" id="KW-0560">Oxidoreductase</keyword>
<name>A0A0K8MFE7_9PROT</name>
<organism evidence="3 4">
    <name type="scientific">Caedimonas varicaedens</name>
    <dbReference type="NCBI Taxonomy" id="1629334"/>
    <lineage>
        <taxon>Bacteria</taxon>
        <taxon>Pseudomonadati</taxon>
        <taxon>Pseudomonadota</taxon>
        <taxon>Alphaproteobacteria</taxon>
        <taxon>Holosporales</taxon>
        <taxon>Caedimonadaceae</taxon>
        <taxon>Caedimonas</taxon>
    </lineage>
</organism>
<dbReference type="SUPFAM" id="SSF51735">
    <property type="entry name" value="NAD(P)-binding Rossmann-fold domains"/>
    <property type="match status" value="1"/>
</dbReference>
<gene>
    <name evidence="3" type="ORF">Cva_01258</name>
</gene>
<evidence type="ECO:0000313" key="4">
    <source>
        <dbReference type="Proteomes" id="UP000036771"/>
    </source>
</evidence>
<dbReference type="InterPro" id="IPR002347">
    <property type="entry name" value="SDR_fam"/>
</dbReference>
<dbReference type="PRINTS" id="PR00081">
    <property type="entry name" value="GDHRDH"/>
</dbReference>
<evidence type="ECO:0000256" key="1">
    <source>
        <dbReference type="ARBA" id="ARBA00006484"/>
    </source>
</evidence>
<dbReference type="OrthoDB" id="335726at2"/>
<protein>
    <submittedName>
        <fullName evidence="3">Sepiapterin reductase</fullName>
    </submittedName>
</protein>
<dbReference type="STRING" id="1629334.Cva_01258"/>
<comment type="similarity">
    <text evidence="1">Belongs to the short-chain dehydrogenases/reductases (SDR) family.</text>
</comment>
<dbReference type="PANTHER" id="PTHR44196:SF1">
    <property type="entry name" value="DEHYDROGENASE_REDUCTASE SDR FAMILY MEMBER 7B"/>
    <property type="match status" value="1"/>
</dbReference>
<dbReference type="InterPro" id="IPR036291">
    <property type="entry name" value="NAD(P)-bd_dom_sf"/>
</dbReference>
<dbReference type="Proteomes" id="UP000036771">
    <property type="component" value="Unassembled WGS sequence"/>
</dbReference>
<sequence length="256" mass="27903">MDSSKHTSIFITGASSGIGSALAKLYAKPELHLTLTGRNAERLKVVAEVCRAQGASVEEMILDVCNAEEMEFKIQEADQKHPLTLVIANAGLGLQGQNDSPEATRHIFSTNLGGVLNTVLPTINLMKKRQSGQLALMSSLASFKGYATKSAYCGSKAAVRIYGEGLRESLAPHNIKVSVICPGFIKTPLTDFNSFKMPFLMLPEKAALFIQKGLEKNSSRIAFPWPTYIGAILMASLPPFFAEKISSWLPYHQEKK</sequence>
<comment type="caution">
    <text evidence="3">The sequence shown here is derived from an EMBL/GenBank/DDBJ whole genome shotgun (WGS) entry which is preliminary data.</text>
</comment>
<dbReference type="Gene3D" id="3.40.50.720">
    <property type="entry name" value="NAD(P)-binding Rossmann-like Domain"/>
    <property type="match status" value="1"/>
</dbReference>
<dbReference type="AlphaFoldDB" id="A0A0K8MFE7"/>
<dbReference type="GO" id="GO:0016020">
    <property type="term" value="C:membrane"/>
    <property type="evidence" value="ECO:0007669"/>
    <property type="project" value="TreeGrafter"/>
</dbReference>
<dbReference type="InterPro" id="IPR020904">
    <property type="entry name" value="Sc_DH/Rdtase_CS"/>
</dbReference>
<dbReference type="EMBL" id="BBVC01000071">
    <property type="protein sequence ID" value="GAO98594.1"/>
    <property type="molecule type" value="Genomic_DNA"/>
</dbReference>
<dbReference type="GO" id="GO:0016491">
    <property type="term" value="F:oxidoreductase activity"/>
    <property type="evidence" value="ECO:0007669"/>
    <property type="project" value="UniProtKB-KW"/>
</dbReference>
<proteinExistence type="inferred from homology"/>
<dbReference type="PROSITE" id="PS00061">
    <property type="entry name" value="ADH_SHORT"/>
    <property type="match status" value="1"/>
</dbReference>
<evidence type="ECO:0000313" key="3">
    <source>
        <dbReference type="EMBL" id="GAO98594.1"/>
    </source>
</evidence>
<evidence type="ECO:0000256" key="2">
    <source>
        <dbReference type="ARBA" id="ARBA00023002"/>
    </source>
</evidence>
<reference evidence="3 4" key="1">
    <citation type="submission" date="2015-03" db="EMBL/GenBank/DDBJ databases">
        <title>Caedibacter varicaedens, whole genome shotgun sequence.</title>
        <authorList>
            <person name="Suzuki H."/>
            <person name="Dapper A.L."/>
            <person name="Gibson A.K."/>
            <person name="Jackson C."/>
            <person name="Lee H."/>
            <person name="Pejaver V.R."/>
            <person name="Doak T."/>
            <person name="Lynch M."/>
        </authorList>
    </citation>
    <scope>NUCLEOTIDE SEQUENCE [LARGE SCALE GENOMIC DNA]</scope>
</reference>
<dbReference type="Pfam" id="PF00106">
    <property type="entry name" value="adh_short"/>
    <property type="match status" value="1"/>
</dbReference>